<comment type="caution">
    <text evidence="10">The sequence shown here is derived from an EMBL/GenBank/DDBJ whole genome shotgun (WGS) entry which is preliminary data.</text>
</comment>
<reference evidence="10" key="2">
    <citation type="submission" date="2021-08" db="EMBL/GenBank/DDBJ databases">
        <title>Prevotella lacticifex sp. nov., isolated from rumen of cow.</title>
        <authorList>
            <person name="Shinkai T."/>
            <person name="Ikeyama N."/>
            <person name="Kumagai M."/>
            <person name="Ohmori H."/>
            <person name="Sakamoto M."/>
            <person name="Ohkuma M."/>
            <person name="Mitsumori M."/>
        </authorList>
    </citation>
    <scope>NUCLEOTIDE SEQUENCE</scope>
    <source>
        <strain evidence="10">DSM 11371</strain>
    </source>
</reference>
<accession>A0AA37HWL7</accession>
<dbReference type="PANTHER" id="PTHR13929">
    <property type="entry name" value="1,4-DIHYDROXY-2-NAPHTHOATE OCTAPRENYLTRANSFERASE"/>
    <property type="match status" value="1"/>
</dbReference>
<dbReference type="CDD" id="cd13962">
    <property type="entry name" value="PT_UbiA_UBIAD1"/>
    <property type="match status" value="1"/>
</dbReference>
<organism evidence="10 13">
    <name type="scientific">Segatella bryantii</name>
    <name type="common">Prevotella bryantii</name>
    <dbReference type="NCBI Taxonomy" id="77095"/>
    <lineage>
        <taxon>Bacteria</taxon>
        <taxon>Pseudomonadati</taxon>
        <taxon>Bacteroidota</taxon>
        <taxon>Bacteroidia</taxon>
        <taxon>Bacteroidales</taxon>
        <taxon>Prevotellaceae</taxon>
        <taxon>Segatella</taxon>
    </lineage>
</organism>
<keyword evidence="7 8" id="KW-0472">Membrane</keyword>
<gene>
    <name evidence="8 10" type="primary">menA</name>
    <name evidence="11" type="ORF">CIK91_08710</name>
    <name evidence="10" type="ORF">PRRU23_07470</name>
</gene>
<dbReference type="GO" id="GO:0042371">
    <property type="term" value="P:vitamin K biosynthetic process"/>
    <property type="evidence" value="ECO:0007669"/>
    <property type="project" value="TreeGrafter"/>
</dbReference>
<dbReference type="EMBL" id="NPJF01000040">
    <property type="protein sequence ID" value="OYP54752.1"/>
    <property type="molecule type" value="Genomic_DNA"/>
</dbReference>
<evidence type="ECO:0000256" key="1">
    <source>
        <dbReference type="ARBA" id="ARBA00004141"/>
    </source>
</evidence>
<evidence type="ECO:0000256" key="3">
    <source>
        <dbReference type="ARBA" id="ARBA00022475"/>
    </source>
</evidence>
<dbReference type="GO" id="GO:0005886">
    <property type="term" value="C:plasma membrane"/>
    <property type="evidence" value="ECO:0007669"/>
    <property type="project" value="UniProtKB-SubCell"/>
</dbReference>
<feature type="transmembrane region" description="Helical" evidence="8">
    <location>
        <begin position="148"/>
        <end position="170"/>
    </location>
</feature>
<keyword evidence="6 8" id="KW-1133">Transmembrane helix</keyword>
<keyword evidence="12" id="KW-1185">Reference proteome</keyword>
<evidence type="ECO:0000313" key="12">
    <source>
        <dbReference type="Proteomes" id="UP000216189"/>
    </source>
</evidence>
<keyword evidence="2 8" id="KW-0474">Menaquinone biosynthesis</keyword>
<feature type="transmembrane region" description="Helical" evidence="8">
    <location>
        <begin position="286"/>
        <end position="311"/>
    </location>
</feature>
<comment type="pathway">
    <text evidence="8">Quinol/quinone metabolism; menaquinone biosynthesis; menaquinol from 1,4-dihydroxy-2-naphthoate: step 1/2.</text>
</comment>
<dbReference type="PANTHER" id="PTHR13929:SF0">
    <property type="entry name" value="UBIA PRENYLTRANSFERASE DOMAIN-CONTAINING PROTEIN 1"/>
    <property type="match status" value="1"/>
</dbReference>
<dbReference type="EMBL" id="BPTR01000001">
    <property type="protein sequence ID" value="GJG27047.1"/>
    <property type="molecule type" value="Genomic_DNA"/>
</dbReference>
<dbReference type="GO" id="GO:0046428">
    <property type="term" value="F:1,4-dihydroxy-2-naphthoate polyprenyltransferase activity"/>
    <property type="evidence" value="ECO:0007669"/>
    <property type="project" value="UniProtKB-UniRule"/>
</dbReference>
<comment type="function">
    <text evidence="8">Conversion of 1,4-dihydroxy-2-naphthoate (DHNA) to demethylmenaquinone (DMK).</text>
</comment>
<dbReference type="NCBIfam" id="TIGR00751">
    <property type="entry name" value="menA"/>
    <property type="match status" value="1"/>
</dbReference>
<evidence type="ECO:0000256" key="5">
    <source>
        <dbReference type="ARBA" id="ARBA00022692"/>
    </source>
</evidence>
<dbReference type="Pfam" id="PF01040">
    <property type="entry name" value="UbiA"/>
    <property type="match status" value="1"/>
</dbReference>
<dbReference type="HAMAP" id="MF_01937">
    <property type="entry name" value="MenA_1"/>
    <property type="match status" value="1"/>
</dbReference>
<evidence type="ECO:0000256" key="2">
    <source>
        <dbReference type="ARBA" id="ARBA00022428"/>
    </source>
</evidence>
<dbReference type="InterPro" id="IPR000537">
    <property type="entry name" value="UbiA_prenyltransferase"/>
</dbReference>
<evidence type="ECO:0000256" key="4">
    <source>
        <dbReference type="ARBA" id="ARBA00022679"/>
    </source>
</evidence>
<comment type="similarity">
    <text evidence="8">Belongs to the MenA family. Type 1 subfamily.</text>
</comment>
<dbReference type="AlphaFoldDB" id="A0AA37HWL7"/>
<evidence type="ECO:0000313" key="10">
    <source>
        <dbReference type="EMBL" id="GJG27047.1"/>
    </source>
</evidence>
<dbReference type="Gene3D" id="1.10.357.140">
    <property type="entry name" value="UbiA prenyltransferase"/>
    <property type="match status" value="1"/>
</dbReference>
<evidence type="ECO:0000256" key="9">
    <source>
        <dbReference type="NCBIfam" id="TIGR00751"/>
    </source>
</evidence>
<keyword evidence="3 8" id="KW-1003">Cell membrane</keyword>
<dbReference type="InterPro" id="IPR026046">
    <property type="entry name" value="UBIAD1"/>
</dbReference>
<evidence type="ECO:0000313" key="13">
    <source>
        <dbReference type="Proteomes" id="UP000887043"/>
    </source>
</evidence>
<name>A0AA37HWL7_SEGBR</name>
<sequence length="314" mass="35110">MSTVKINSIKAWILAARPKTLTGAAVPVMIGTAFAWKNCGAEMFQMIPAILCFLFAFVMQIDANFINDYFDCLKGNDDSSTRLGPKRACSEGWITLKAMRWGLMITTLLACLIGLPLIYFGGIEMIIIGIICVLFCFLYTTKLSYIGLGDLLVLVFFGIIPVCLTYYVIVPKDMQYIPWTVFLTSLGCGLVIDTLLCINNFRDRNNDKKDGKITLIVRLGENRGYKLYQTVGFIGVILTMIAILIEGMEIDKNQETILALTAFIPYTILLDNASKKMKSIWKGKELNLVLGMTARNMFIYGLTTVLSILIIQYV</sequence>
<dbReference type="RefSeq" id="WP_006283236.1">
    <property type="nucleotide sequence ID" value="NZ_BPTR01000001.1"/>
</dbReference>
<dbReference type="Proteomes" id="UP000216189">
    <property type="component" value="Unassembled WGS sequence"/>
</dbReference>
<comment type="subcellular location">
    <subcellularLocation>
        <location evidence="8">Cell membrane</location>
        <topology evidence="8">Multi-pass membrane protein</topology>
    </subcellularLocation>
    <subcellularLocation>
        <location evidence="1">Membrane</location>
        <topology evidence="1">Multi-pass membrane protein</topology>
    </subcellularLocation>
</comment>
<feature type="transmembrane region" description="Helical" evidence="8">
    <location>
        <begin position="257"/>
        <end position="274"/>
    </location>
</feature>
<keyword evidence="5 8" id="KW-0812">Transmembrane</keyword>
<dbReference type="Proteomes" id="UP000887043">
    <property type="component" value="Unassembled WGS sequence"/>
</dbReference>
<dbReference type="InterPro" id="IPR004657">
    <property type="entry name" value="MenA"/>
</dbReference>
<feature type="transmembrane region" description="Helical" evidence="8">
    <location>
        <begin position="227"/>
        <end position="245"/>
    </location>
</feature>
<evidence type="ECO:0000313" key="11">
    <source>
        <dbReference type="EMBL" id="OYP54752.1"/>
    </source>
</evidence>
<dbReference type="InterPro" id="IPR044878">
    <property type="entry name" value="UbiA_sf"/>
</dbReference>
<dbReference type="PIRSF" id="PIRSF005355">
    <property type="entry name" value="UBIAD1"/>
    <property type="match status" value="1"/>
</dbReference>
<evidence type="ECO:0000256" key="7">
    <source>
        <dbReference type="ARBA" id="ARBA00023136"/>
    </source>
</evidence>
<proteinExistence type="inferred from homology"/>
<keyword evidence="4 8" id="KW-0808">Transferase</keyword>
<feature type="transmembrane region" description="Helical" evidence="8">
    <location>
        <begin position="101"/>
        <end position="119"/>
    </location>
</feature>
<dbReference type="EC" id="2.5.1.74" evidence="8 9"/>
<comment type="catalytic activity">
    <reaction evidence="8">
        <text>an all-trans-polyprenyl diphosphate + 1,4-dihydroxy-2-naphthoate + H(+) = a 2-demethylmenaquinol + CO2 + diphosphate</text>
        <dbReference type="Rhea" id="RHEA:26478"/>
        <dbReference type="Rhea" id="RHEA-COMP:9563"/>
        <dbReference type="Rhea" id="RHEA-COMP:9564"/>
        <dbReference type="ChEBI" id="CHEBI:11173"/>
        <dbReference type="ChEBI" id="CHEBI:15378"/>
        <dbReference type="ChEBI" id="CHEBI:16526"/>
        <dbReference type="ChEBI" id="CHEBI:33019"/>
        <dbReference type="ChEBI" id="CHEBI:55437"/>
        <dbReference type="ChEBI" id="CHEBI:58914"/>
        <dbReference type="EC" id="2.5.1.74"/>
    </reaction>
</comment>
<feature type="transmembrane region" description="Helical" evidence="8">
    <location>
        <begin position="176"/>
        <end position="198"/>
    </location>
</feature>
<dbReference type="GO" id="GO:0009234">
    <property type="term" value="P:menaquinone biosynthetic process"/>
    <property type="evidence" value="ECO:0007669"/>
    <property type="project" value="UniProtKB-UniRule"/>
</dbReference>
<reference evidence="11 12" key="1">
    <citation type="submission" date="2017-08" db="EMBL/GenBank/DDBJ databases">
        <title>Comparative genomics of non-oral Prevotella species.</title>
        <authorList>
            <person name="Accetto T."/>
            <person name="Nograsek B."/>
            <person name="Avgustin G."/>
        </authorList>
    </citation>
    <scope>NUCLEOTIDE SEQUENCE [LARGE SCALE GENOMIC DNA]</scope>
    <source>
        <strain evidence="11 12">TC1-1</strain>
    </source>
</reference>
<evidence type="ECO:0000256" key="6">
    <source>
        <dbReference type="ARBA" id="ARBA00022989"/>
    </source>
</evidence>
<feature type="transmembrane region" description="Helical" evidence="8">
    <location>
        <begin position="45"/>
        <end position="66"/>
    </location>
</feature>
<evidence type="ECO:0000256" key="8">
    <source>
        <dbReference type="HAMAP-Rule" id="MF_01937"/>
    </source>
</evidence>
<protein>
    <recommendedName>
        <fullName evidence="8 9">1,4-dihydroxy-2-naphthoate octaprenyltransferase</fullName>
        <shortName evidence="8">DHNA-octaprenyltransferase</shortName>
        <ecNumber evidence="8 9">2.5.1.74</ecNumber>
    </recommendedName>
</protein>
<feature type="transmembrane region" description="Helical" evidence="8">
    <location>
        <begin position="125"/>
        <end position="141"/>
    </location>
</feature>